<dbReference type="Proteomes" id="UP001226389">
    <property type="component" value="Unassembled WGS sequence"/>
</dbReference>
<sequence>MTPAVAKPGDAVTVHAADVDCNPRYGQDARIYVSVTDSAGHTVVNTTAAMNDAGGFSYRFDVPLAAAPGEASVEAHPFGVDWCDDTGTNNRVRHAEGFSRASCAARTRPLTITS</sequence>
<comment type="caution">
    <text evidence="1">The sequence shown here is derived from an EMBL/GenBank/DDBJ whole genome shotgun (WGS) entry which is preliminary data.</text>
</comment>
<proteinExistence type="predicted"/>
<evidence type="ECO:0000313" key="1">
    <source>
        <dbReference type="EMBL" id="MDQ0118924.1"/>
    </source>
</evidence>
<accession>A0ABT9UGZ1</accession>
<reference evidence="1 2" key="1">
    <citation type="submission" date="2023-07" db="EMBL/GenBank/DDBJ databases">
        <title>Sorghum-associated microbial communities from plants grown in Nebraska, USA.</title>
        <authorList>
            <person name="Schachtman D."/>
        </authorList>
    </citation>
    <scope>NUCLEOTIDE SEQUENCE [LARGE SCALE GENOMIC DNA]</scope>
    <source>
        <strain evidence="1 2">DS994</strain>
    </source>
</reference>
<protein>
    <submittedName>
        <fullName evidence="1">Uncharacterized protein</fullName>
    </submittedName>
</protein>
<gene>
    <name evidence="1" type="ORF">J2T22_002110</name>
</gene>
<dbReference type="RefSeq" id="WP_307490232.1">
    <property type="nucleotide sequence ID" value="NZ_JAUSSY010000006.1"/>
</dbReference>
<keyword evidence="2" id="KW-1185">Reference proteome</keyword>
<dbReference type="EMBL" id="JAUSSY010000006">
    <property type="protein sequence ID" value="MDQ0118924.1"/>
    <property type="molecule type" value="Genomic_DNA"/>
</dbReference>
<organism evidence="1 2">
    <name type="scientific">Pseudarthrobacter defluvii</name>
    <dbReference type="NCBI Taxonomy" id="410837"/>
    <lineage>
        <taxon>Bacteria</taxon>
        <taxon>Bacillati</taxon>
        <taxon>Actinomycetota</taxon>
        <taxon>Actinomycetes</taxon>
        <taxon>Micrococcales</taxon>
        <taxon>Micrococcaceae</taxon>
        <taxon>Pseudarthrobacter</taxon>
    </lineage>
</organism>
<name>A0ABT9UGZ1_9MICC</name>
<evidence type="ECO:0000313" key="2">
    <source>
        <dbReference type="Proteomes" id="UP001226389"/>
    </source>
</evidence>